<keyword evidence="3" id="KW-1185">Reference proteome</keyword>
<name>A0AAE3SXS5_9BURK</name>
<evidence type="ECO:0000313" key="3">
    <source>
        <dbReference type="Proteomes" id="UP001212602"/>
    </source>
</evidence>
<comment type="caution">
    <text evidence="2">The sequence shown here is derived from an EMBL/GenBank/DDBJ whole genome shotgun (WGS) entry which is preliminary data.</text>
</comment>
<dbReference type="SUPFAM" id="SSF74653">
    <property type="entry name" value="TolA/TonB C-terminal domain"/>
    <property type="match status" value="1"/>
</dbReference>
<sequence length="154" mass="16880">MRTFHAPASFVRRSALALPLAAAATWLAGCGTRAPAPAPDANSAAARAYRQSAARHIYQRHASRIYAGKLPPLLYAIGTLQVTLDSDGGVRRLNWLRAPSHAPEVVREIERMVRADAPFPAPPGRNGVVWTDTWLWDKSGRFQLDTLTEGQLQE</sequence>
<dbReference type="Gene3D" id="3.30.1150.10">
    <property type="match status" value="1"/>
</dbReference>
<feature type="signal peptide" evidence="1">
    <location>
        <begin position="1"/>
        <end position="28"/>
    </location>
</feature>
<evidence type="ECO:0000313" key="2">
    <source>
        <dbReference type="EMBL" id="MDA7415307.1"/>
    </source>
</evidence>
<keyword evidence="1" id="KW-0732">Signal</keyword>
<reference evidence="2" key="1">
    <citation type="submission" date="2023-01" db="EMBL/GenBank/DDBJ databases">
        <title>Xenophilus mangrovi sp. nov., isolated from soil of Mangrove nature reserve.</title>
        <authorList>
            <person name="Xu S."/>
            <person name="Liu Z."/>
            <person name="Xu Y."/>
        </authorList>
    </citation>
    <scope>NUCLEOTIDE SEQUENCE</scope>
    <source>
        <strain evidence="2">YW8</strain>
    </source>
</reference>
<dbReference type="Proteomes" id="UP001212602">
    <property type="component" value="Unassembled WGS sequence"/>
</dbReference>
<proteinExistence type="predicted"/>
<evidence type="ECO:0008006" key="4">
    <source>
        <dbReference type="Google" id="ProtNLM"/>
    </source>
</evidence>
<dbReference type="AlphaFoldDB" id="A0AAE3SXS5"/>
<dbReference type="PROSITE" id="PS51257">
    <property type="entry name" value="PROKAR_LIPOPROTEIN"/>
    <property type="match status" value="1"/>
</dbReference>
<dbReference type="RefSeq" id="WP_271426567.1">
    <property type="nucleotide sequence ID" value="NZ_JAQIPB010000001.1"/>
</dbReference>
<protein>
    <recommendedName>
        <fullName evidence="4">Lipoprotein</fullName>
    </recommendedName>
</protein>
<evidence type="ECO:0000256" key="1">
    <source>
        <dbReference type="SAM" id="SignalP"/>
    </source>
</evidence>
<organism evidence="2 3">
    <name type="scientific">Xenophilus arseniciresistens</name>
    <dbReference type="NCBI Taxonomy" id="1283306"/>
    <lineage>
        <taxon>Bacteria</taxon>
        <taxon>Pseudomonadati</taxon>
        <taxon>Pseudomonadota</taxon>
        <taxon>Betaproteobacteria</taxon>
        <taxon>Burkholderiales</taxon>
        <taxon>Comamonadaceae</taxon>
        <taxon>Xenophilus</taxon>
    </lineage>
</organism>
<gene>
    <name evidence="2" type="ORF">PGB34_02920</name>
</gene>
<accession>A0AAE3SXS5</accession>
<feature type="chain" id="PRO_5042009883" description="Lipoprotein" evidence="1">
    <location>
        <begin position="29"/>
        <end position="154"/>
    </location>
</feature>
<dbReference type="EMBL" id="JAQIPB010000001">
    <property type="protein sequence ID" value="MDA7415307.1"/>
    <property type="molecule type" value="Genomic_DNA"/>
</dbReference>